<feature type="compositionally biased region" description="Low complexity" evidence="1">
    <location>
        <begin position="60"/>
        <end position="77"/>
    </location>
</feature>
<feature type="region of interest" description="Disordered" evidence="1">
    <location>
        <begin position="1"/>
        <end position="138"/>
    </location>
</feature>
<proteinExistence type="predicted"/>
<protein>
    <submittedName>
        <fullName evidence="2">Uncharacterized protein</fullName>
    </submittedName>
</protein>
<sequence length="138" mass="13509">MVSEEGEALAATADKLVDAEAPPSLAGTCAGTLEGSSSADASSDAAGDCAAGGADGPGGSAREAAGACGAAAAPRASRGQEELPEEPPLCHLAPLRYPAPTTAQRRYGARPRRPACRASWATEGPSCRGSSRATAGPC</sequence>
<dbReference type="EMBL" id="CAUYUJ010021581">
    <property type="protein sequence ID" value="CAK0905554.1"/>
    <property type="molecule type" value="Genomic_DNA"/>
</dbReference>
<dbReference type="Proteomes" id="UP001189429">
    <property type="component" value="Unassembled WGS sequence"/>
</dbReference>
<accession>A0ABN9Y321</accession>
<feature type="compositionally biased region" description="Low complexity" evidence="1">
    <location>
        <begin position="35"/>
        <end position="52"/>
    </location>
</feature>
<evidence type="ECO:0000313" key="2">
    <source>
        <dbReference type="EMBL" id="CAK0905554.1"/>
    </source>
</evidence>
<evidence type="ECO:0000256" key="1">
    <source>
        <dbReference type="SAM" id="MobiDB-lite"/>
    </source>
</evidence>
<comment type="caution">
    <text evidence="2">The sequence shown here is derived from an EMBL/GenBank/DDBJ whole genome shotgun (WGS) entry which is preliminary data.</text>
</comment>
<keyword evidence="3" id="KW-1185">Reference proteome</keyword>
<reference evidence="2" key="1">
    <citation type="submission" date="2023-10" db="EMBL/GenBank/DDBJ databases">
        <authorList>
            <person name="Chen Y."/>
            <person name="Shah S."/>
            <person name="Dougan E. K."/>
            <person name="Thang M."/>
            <person name="Chan C."/>
        </authorList>
    </citation>
    <scope>NUCLEOTIDE SEQUENCE [LARGE SCALE GENOMIC DNA]</scope>
</reference>
<feature type="compositionally biased region" description="Polar residues" evidence="1">
    <location>
        <begin position="128"/>
        <end position="138"/>
    </location>
</feature>
<organism evidence="2 3">
    <name type="scientific">Prorocentrum cordatum</name>
    <dbReference type="NCBI Taxonomy" id="2364126"/>
    <lineage>
        <taxon>Eukaryota</taxon>
        <taxon>Sar</taxon>
        <taxon>Alveolata</taxon>
        <taxon>Dinophyceae</taxon>
        <taxon>Prorocentrales</taxon>
        <taxon>Prorocentraceae</taxon>
        <taxon>Prorocentrum</taxon>
    </lineage>
</organism>
<gene>
    <name evidence="2" type="ORF">PCOR1329_LOCUS81235</name>
</gene>
<name>A0ABN9Y321_9DINO</name>
<evidence type="ECO:0000313" key="3">
    <source>
        <dbReference type="Proteomes" id="UP001189429"/>
    </source>
</evidence>